<organism evidence="2 3">
    <name type="scientific">Paralimibaculum aggregatum</name>
    <dbReference type="NCBI Taxonomy" id="3036245"/>
    <lineage>
        <taxon>Bacteria</taxon>
        <taxon>Pseudomonadati</taxon>
        <taxon>Pseudomonadota</taxon>
        <taxon>Alphaproteobacteria</taxon>
        <taxon>Rhodobacterales</taxon>
        <taxon>Paracoccaceae</taxon>
        <taxon>Paralimibaculum</taxon>
    </lineage>
</organism>
<evidence type="ECO:0000313" key="2">
    <source>
        <dbReference type="EMBL" id="GMG83811.1"/>
    </source>
</evidence>
<accession>A0ABQ6LRH9</accession>
<sequence length="119" mass="12124">MRDMHRLIVSILMAFALLLPPPAMAGMQHGTTGKPIAQGADPVHGMHCTGQGCGDRADEAPPVQACCDDAIGHCAATGLPGPASVTDCGLSLGPAKPLADPGRFLRGLPGAMDPPPPRR</sequence>
<evidence type="ECO:0000313" key="3">
    <source>
        <dbReference type="Proteomes" id="UP001239909"/>
    </source>
</evidence>
<dbReference type="EMBL" id="BSYI01000024">
    <property type="protein sequence ID" value="GMG83811.1"/>
    <property type="molecule type" value="Genomic_DNA"/>
</dbReference>
<evidence type="ECO:0000256" key="1">
    <source>
        <dbReference type="SAM" id="SignalP"/>
    </source>
</evidence>
<proteinExistence type="predicted"/>
<reference evidence="2 3" key="1">
    <citation type="submission" date="2023-04" db="EMBL/GenBank/DDBJ databases">
        <title>Marinoamorphus aggregata gen. nov., sp. Nov., isolate from tissue of brittle star Ophioplocus japonicus.</title>
        <authorList>
            <person name="Kawano K."/>
            <person name="Sawayama S."/>
            <person name="Nakagawa S."/>
        </authorList>
    </citation>
    <scope>NUCLEOTIDE SEQUENCE [LARGE SCALE GENOMIC DNA]</scope>
    <source>
        <strain evidence="2 3">NKW23</strain>
    </source>
</reference>
<protein>
    <submittedName>
        <fullName evidence="2">Uncharacterized protein</fullName>
    </submittedName>
</protein>
<name>A0ABQ6LRH9_9RHOB</name>
<feature type="signal peptide" evidence="1">
    <location>
        <begin position="1"/>
        <end position="25"/>
    </location>
</feature>
<keyword evidence="3" id="KW-1185">Reference proteome</keyword>
<feature type="chain" id="PRO_5046459442" evidence="1">
    <location>
        <begin position="26"/>
        <end position="119"/>
    </location>
</feature>
<keyword evidence="1" id="KW-0732">Signal</keyword>
<gene>
    <name evidence="2" type="ORF">LNKW23_30250</name>
</gene>
<dbReference type="Proteomes" id="UP001239909">
    <property type="component" value="Unassembled WGS sequence"/>
</dbReference>
<comment type="caution">
    <text evidence="2">The sequence shown here is derived from an EMBL/GenBank/DDBJ whole genome shotgun (WGS) entry which is preliminary data.</text>
</comment>